<feature type="compositionally biased region" description="Acidic residues" evidence="2">
    <location>
        <begin position="1"/>
        <end position="12"/>
    </location>
</feature>
<comment type="caution">
    <text evidence="3">The sequence shown here is derived from an EMBL/GenBank/DDBJ whole genome shotgun (WGS) entry which is preliminary data.</text>
</comment>
<dbReference type="Proteomes" id="UP001151760">
    <property type="component" value="Unassembled WGS sequence"/>
</dbReference>
<sequence>MEAEVPQDDYEHEESVPTPSNDPQPSGEDSMQLTKLMVLCTKLQKQVLKLEKAKTDQAIEIVSLKKRVKKLEMKRKSIPAGLRRLKKLNNEEMFGVNDLHREEVTVKDIAAEVIVKDTAAPTIPVTIAEVVTTVSAPTTSIEELTLAQTLIEIKASNLKTIKVVTTAATSVTTVAITGAATLVTTVAVTRPKAKGIVFHNQEEQVFMSKPTVSSTQPSIKDKGKEIMIEPERPLKRKDQIAADEELARQLDAEMQVEIEEEERIRSQKEEEANILIKLWENKQAMMEASRLLAERLQTREREELTIEEKSKLFVKLMNKRRKHFAELRAQKKRNKPPSKA</sequence>
<evidence type="ECO:0000256" key="1">
    <source>
        <dbReference type="SAM" id="Coils"/>
    </source>
</evidence>
<evidence type="ECO:0000313" key="3">
    <source>
        <dbReference type="EMBL" id="GJT89917.1"/>
    </source>
</evidence>
<evidence type="ECO:0000313" key="4">
    <source>
        <dbReference type="Proteomes" id="UP001151760"/>
    </source>
</evidence>
<evidence type="ECO:0000256" key="2">
    <source>
        <dbReference type="SAM" id="MobiDB-lite"/>
    </source>
</evidence>
<organism evidence="3 4">
    <name type="scientific">Tanacetum coccineum</name>
    <dbReference type="NCBI Taxonomy" id="301880"/>
    <lineage>
        <taxon>Eukaryota</taxon>
        <taxon>Viridiplantae</taxon>
        <taxon>Streptophyta</taxon>
        <taxon>Embryophyta</taxon>
        <taxon>Tracheophyta</taxon>
        <taxon>Spermatophyta</taxon>
        <taxon>Magnoliopsida</taxon>
        <taxon>eudicotyledons</taxon>
        <taxon>Gunneridae</taxon>
        <taxon>Pentapetalae</taxon>
        <taxon>asterids</taxon>
        <taxon>campanulids</taxon>
        <taxon>Asterales</taxon>
        <taxon>Asteraceae</taxon>
        <taxon>Asteroideae</taxon>
        <taxon>Anthemideae</taxon>
        <taxon>Anthemidinae</taxon>
        <taxon>Tanacetum</taxon>
    </lineage>
</organism>
<reference evidence="3" key="1">
    <citation type="journal article" date="2022" name="Int. J. Mol. Sci.">
        <title>Draft Genome of Tanacetum Coccineum: Genomic Comparison of Closely Related Tanacetum-Family Plants.</title>
        <authorList>
            <person name="Yamashiro T."/>
            <person name="Shiraishi A."/>
            <person name="Nakayama K."/>
            <person name="Satake H."/>
        </authorList>
    </citation>
    <scope>NUCLEOTIDE SEQUENCE</scope>
</reference>
<keyword evidence="4" id="KW-1185">Reference proteome</keyword>
<feature type="compositionally biased region" description="Polar residues" evidence="2">
    <location>
        <begin position="17"/>
        <end position="29"/>
    </location>
</feature>
<protein>
    <submittedName>
        <fullName evidence="3">Uncharacterized protein</fullName>
    </submittedName>
</protein>
<keyword evidence="1" id="KW-0175">Coiled coil</keyword>
<reference evidence="3" key="2">
    <citation type="submission" date="2022-01" db="EMBL/GenBank/DDBJ databases">
        <authorList>
            <person name="Yamashiro T."/>
            <person name="Shiraishi A."/>
            <person name="Satake H."/>
            <person name="Nakayama K."/>
        </authorList>
    </citation>
    <scope>NUCLEOTIDE SEQUENCE</scope>
</reference>
<feature type="coiled-coil region" evidence="1">
    <location>
        <begin position="251"/>
        <end position="278"/>
    </location>
</feature>
<name>A0ABQ5HRH1_9ASTR</name>
<dbReference type="EMBL" id="BQNB010019873">
    <property type="protein sequence ID" value="GJT89917.1"/>
    <property type="molecule type" value="Genomic_DNA"/>
</dbReference>
<gene>
    <name evidence="3" type="ORF">Tco_1078762</name>
</gene>
<proteinExistence type="predicted"/>
<feature type="region of interest" description="Disordered" evidence="2">
    <location>
        <begin position="1"/>
        <end position="29"/>
    </location>
</feature>
<accession>A0ABQ5HRH1</accession>